<evidence type="ECO:0000313" key="2">
    <source>
        <dbReference type="Proteomes" id="UP001148662"/>
    </source>
</evidence>
<comment type="caution">
    <text evidence="1">The sequence shown here is derived from an EMBL/GenBank/DDBJ whole genome shotgun (WGS) entry which is preliminary data.</text>
</comment>
<reference evidence="1" key="1">
    <citation type="submission" date="2022-07" db="EMBL/GenBank/DDBJ databases">
        <title>Genome Sequence of Phlebia brevispora.</title>
        <authorList>
            <person name="Buettner E."/>
        </authorList>
    </citation>
    <scope>NUCLEOTIDE SEQUENCE</scope>
    <source>
        <strain evidence="1">MPL23</strain>
    </source>
</reference>
<proteinExistence type="predicted"/>
<dbReference type="EMBL" id="JANHOG010002582">
    <property type="protein sequence ID" value="KAJ3521925.1"/>
    <property type="molecule type" value="Genomic_DNA"/>
</dbReference>
<dbReference type="Proteomes" id="UP001148662">
    <property type="component" value="Unassembled WGS sequence"/>
</dbReference>
<accession>A0ACC1RLU1</accession>
<name>A0ACC1RLU1_9APHY</name>
<protein>
    <submittedName>
        <fullName evidence="1">Uncharacterized protein</fullName>
    </submittedName>
</protein>
<organism evidence="1 2">
    <name type="scientific">Phlebia brevispora</name>
    <dbReference type="NCBI Taxonomy" id="194682"/>
    <lineage>
        <taxon>Eukaryota</taxon>
        <taxon>Fungi</taxon>
        <taxon>Dikarya</taxon>
        <taxon>Basidiomycota</taxon>
        <taxon>Agaricomycotina</taxon>
        <taxon>Agaricomycetes</taxon>
        <taxon>Polyporales</taxon>
        <taxon>Meruliaceae</taxon>
        <taxon>Phlebia</taxon>
    </lineage>
</organism>
<gene>
    <name evidence="1" type="ORF">NM688_g8949</name>
</gene>
<sequence>MFADPRRKRNYKGLNGHHYRSLEDFVSFLASSPRIPSYVQELRLVMRMDCLEEIDPALSTKMEHDVAVLAKVIRHLPRLRILRFGNLGFCPTSESLPVAQLDGFPRSLERMDILVDPWLDSPTSVMDGFLGFASLFSHMGTLHLEGTLSLPSGTSPPKPPSNLRFDALELIGCSGVDVFIDAFQPMLASTPQPVKTLELECSAEHRLNADALKRLWDIT</sequence>
<keyword evidence="2" id="KW-1185">Reference proteome</keyword>
<evidence type="ECO:0000313" key="1">
    <source>
        <dbReference type="EMBL" id="KAJ3521925.1"/>
    </source>
</evidence>